<dbReference type="AlphaFoldDB" id="A0A6C0JES8"/>
<accession>A0A6C0JES8</accession>
<proteinExistence type="predicted"/>
<name>A0A6C0JES8_9ZZZZ</name>
<organism evidence="1">
    <name type="scientific">viral metagenome</name>
    <dbReference type="NCBI Taxonomy" id="1070528"/>
    <lineage>
        <taxon>unclassified sequences</taxon>
        <taxon>metagenomes</taxon>
        <taxon>organismal metagenomes</taxon>
    </lineage>
</organism>
<reference evidence="1" key="1">
    <citation type="journal article" date="2020" name="Nature">
        <title>Giant virus diversity and host interactions through global metagenomics.</title>
        <authorList>
            <person name="Schulz F."/>
            <person name="Roux S."/>
            <person name="Paez-Espino D."/>
            <person name="Jungbluth S."/>
            <person name="Walsh D.A."/>
            <person name="Denef V.J."/>
            <person name="McMahon K.D."/>
            <person name="Konstantinidis K.T."/>
            <person name="Eloe-Fadrosh E.A."/>
            <person name="Kyrpides N.C."/>
            <person name="Woyke T."/>
        </authorList>
    </citation>
    <scope>NUCLEOTIDE SEQUENCE</scope>
    <source>
        <strain evidence="1">GVMAG-M-3300026093-6</strain>
    </source>
</reference>
<dbReference type="EMBL" id="MN740374">
    <property type="protein sequence ID" value="QHU03340.1"/>
    <property type="molecule type" value="Genomic_DNA"/>
</dbReference>
<evidence type="ECO:0000313" key="1">
    <source>
        <dbReference type="EMBL" id="QHU03340.1"/>
    </source>
</evidence>
<protein>
    <submittedName>
        <fullName evidence="1">Uncharacterized protein</fullName>
    </submittedName>
</protein>
<sequence>MSNYETIPNDFRSFKQKKQLNDYNNLCKSNISKEEEQGYINILIDKFKKMVIN</sequence>